<dbReference type="GO" id="GO:0005524">
    <property type="term" value="F:ATP binding"/>
    <property type="evidence" value="ECO:0007669"/>
    <property type="project" value="UniProtKB-KW"/>
</dbReference>
<dbReference type="InterPro" id="IPR050173">
    <property type="entry name" value="ABC_transporter_C-like"/>
</dbReference>
<dbReference type="PANTHER" id="PTHR24223:SF443">
    <property type="entry name" value="MULTIDRUG-RESISTANCE LIKE PROTEIN 1, ISOFORM I"/>
    <property type="match status" value="1"/>
</dbReference>
<name>A0A5N5X4R0_9EURO</name>
<keyword evidence="3" id="KW-0547">Nucleotide-binding</keyword>
<accession>A0A5N5X4R0</accession>
<protein>
    <submittedName>
        <fullName evidence="5">P-loop containing nucleoside triphosphate hydrolase protein</fullName>
    </submittedName>
</protein>
<dbReference type="GO" id="GO:0016787">
    <property type="term" value="F:hydrolase activity"/>
    <property type="evidence" value="ECO:0007669"/>
    <property type="project" value="UniProtKB-KW"/>
</dbReference>
<dbReference type="InterPro" id="IPR027417">
    <property type="entry name" value="P-loop_NTPase"/>
</dbReference>
<keyword evidence="5" id="KW-0378">Hydrolase</keyword>
<keyword evidence="4" id="KW-0067">ATP-binding</keyword>
<dbReference type="OrthoDB" id="6500128at2759"/>
<gene>
    <name evidence="5" type="ORF">BDV29DRAFT_155400</name>
</gene>
<evidence type="ECO:0000256" key="2">
    <source>
        <dbReference type="ARBA" id="ARBA00022737"/>
    </source>
</evidence>
<keyword evidence="6" id="KW-1185">Reference proteome</keyword>
<evidence type="ECO:0000313" key="5">
    <source>
        <dbReference type="EMBL" id="KAB8075748.1"/>
    </source>
</evidence>
<evidence type="ECO:0000256" key="3">
    <source>
        <dbReference type="ARBA" id="ARBA00022741"/>
    </source>
</evidence>
<dbReference type="Proteomes" id="UP000326565">
    <property type="component" value="Unassembled WGS sequence"/>
</dbReference>
<dbReference type="GO" id="GO:0012505">
    <property type="term" value="C:endomembrane system"/>
    <property type="evidence" value="ECO:0007669"/>
    <property type="project" value="UniProtKB-SubCell"/>
</dbReference>
<dbReference type="GO" id="GO:0016020">
    <property type="term" value="C:membrane"/>
    <property type="evidence" value="ECO:0007669"/>
    <property type="project" value="TreeGrafter"/>
</dbReference>
<dbReference type="GO" id="GO:0042626">
    <property type="term" value="F:ATPase-coupled transmembrane transporter activity"/>
    <property type="evidence" value="ECO:0007669"/>
    <property type="project" value="TreeGrafter"/>
</dbReference>
<proteinExistence type="predicted"/>
<keyword evidence="2" id="KW-0677">Repeat</keyword>
<dbReference type="SUPFAM" id="SSF52540">
    <property type="entry name" value="P-loop containing nucleoside triphosphate hydrolases"/>
    <property type="match status" value="1"/>
</dbReference>
<evidence type="ECO:0000313" key="6">
    <source>
        <dbReference type="Proteomes" id="UP000326565"/>
    </source>
</evidence>
<dbReference type="PANTHER" id="PTHR24223">
    <property type="entry name" value="ATP-BINDING CASSETTE SUB-FAMILY C"/>
    <property type="match status" value="1"/>
</dbReference>
<sequence length="138" mass="15325">MPRKTIRSRLSTLPQDPSRLNRPIRTNIDPLGEGLNGTLDTNTLYTGQQQLLFVARILLSPSSLVVLDEATSLIGLETEKKITDLVEEKFRDRTFVAVAHRLHAFRHFDVIVVMGGGSIVDILMSYCEIEIVGSDTCG</sequence>
<dbReference type="AlphaFoldDB" id="A0A5N5X4R0"/>
<evidence type="ECO:0000256" key="1">
    <source>
        <dbReference type="ARBA" id="ARBA00004127"/>
    </source>
</evidence>
<comment type="subcellular location">
    <subcellularLocation>
        <location evidence="1">Endomembrane system</location>
        <topology evidence="1">Multi-pass membrane protein</topology>
    </subcellularLocation>
</comment>
<reference evidence="5 6" key="1">
    <citation type="submission" date="2019-04" db="EMBL/GenBank/DDBJ databases">
        <title>Friends and foes A comparative genomics study of 23 Aspergillus species from section Flavi.</title>
        <authorList>
            <consortium name="DOE Joint Genome Institute"/>
            <person name="Kjaerbolling I."/>
            <person name="Vesth T."/>
            <person name="Frisvad J.C."/>
            <person name="Nybo J.L."/>
            <person name="Theobald S."/>
            <person name="Kildgaard S."/>
            <person name="Isbrandt T."/>
            <person name="Kuo A."/>
            <person name="Sato A."/>
            <person name="Lyhne E.K."/>
            <person name="Kogle M.E."/>
            <person name="Wiebenga A."/>
            <person name="Kun R.S."/>
            <person name="Lubbers R.J."/>
            <person name="Makela M.R."/>
            <person name="Barry K."/>
            <person name="Chovatia M."/>
            <person name="Clum A."/>
            <person name="Daum C."/>
            <person name="Haridas S."/>
            <person name="He G."/>
            <person name="LaButti K."/>
            <person name="Lipzen A."/>
            <person name="Mondo S."/>
            <person name="Riley R."/>
            <person name="Salamov A."/>
            <person name="Simmons B.A."/>
            <person name="Magnuson J.K."/>
            <person name="Henrissat B."/>
            <person name="Mortensen U.H."/>
            <person name="Larsen T.O."/>
            <person name="Devries R.P."/>
            <person name="Grigoriev I.V."/>
            <person name="Machida M."/>
            <person name="Baker S.E."/>
            <person name="Andersen M.R."/>
        </authorList>
    </citation>
    <scope>NUCLEOTIDE SEQUENCE [LARGE SCALE GENOMIC DNA]</scope>
    <source>
        <strain evidence="5 6">CBS 151.66</strain>
    </source>
</reference>
<dbReference type="Gene3D" id="3.40.50.300">
    <property type="entry name" value="P-loop containing nucleotide triphosphate hydrolases"/>
    <property type="match status" value="1"/>
</dbReference>
<evidence type="ECO:0000256" key="4">
    <source>
        <dbReference type="ARBA" id="ARBA00022840"/>
    </source>
</evidence>
<dbReference type="EMBL" id="ML732190">
    <property type="protein sequence ID" value="KAB8075748.1"/>
    <property type="molecule type" value="Genomic_DNA"/>
</dbReference>
<organism evidence="5 6">
    <name type="scientific">Aspergillus leporis</name>
    <dbReference type="NCBI Taxonomy" id="41062"/>
    <lineage>
        <taxon>Eukaryota</taxon>
        <taxon>Fungi</taxon>
        <taxon>Dikarya</taxon>
        <taxon>Ascomycota</taxon>
        <taxon>Pezizomycotina</taxon>
        <taxon>Eurotiomycetes</taxon>
        <taxon>Eurotiomycetidae</taxon>
        <taxon>Eurotiales</taxon>
        <taxon>Aspergillaceae</taxon>
        <taxon>Aspergillus</taxon>
        <taxon>Aspergillus subgen. Circumdati</taxon>
    </lineage>
</organism>